<sequence length="60" mass="6698">MTPESPESPGSPESPESPEPRESHEPRGVGRISPPWRATRPSSRSRRRRGRCLPRIPSPS</sequence>
<proteinExistence type="predicted"/>
<gene>
    <name evidence="2" type="ORF">FOB72_00865</name>
</gene>
<accession>A0A5P2GZH8</accession>
<evidence type="ECO:0000313" key="2">
    <source>
        <dbReference type="EMBL" id="QET00725.1"/>
    </source>
</evidence>
<feature type="compositionally biased region" description="Basic and acidic residues" evidence="1">
    <location>
        <begin position="18"/>
        <end position="28"/>
    </location>
</feature>
<name>A0A5P2GZH8_9BURK</name>
<feature type="compositionally biased region" description="Low complexity" evidence="1">
    <location>
        <begin position="33"/>
        <end position="42"/>
    </location>
</feature>
<organism evidence="2 3">
    <name type="scientific">Cupriavidus pauculus</name>
    <dbReference type="NCBI Taxonomy" id="82633"/>
    <lineage>
        <taxon>Bacteria</taxon>
        <taxon>Pseudomonadati</taxon>
        <taxon>Pseudomonadota</taxon>
        <taxon>Betaproteobacteria</taxon>
        <taxon>Burkholderiales</taxon>
        <taxon>Burkholderiaceae</taxon>
        <taxon>Cupriavidus</taxon>
    </lineage>
</organism>
<protein>
    <submittedName>
        <fullName evidence="2">Uncharacterized protein</fullName>
    </submittedName>
</protein>
<dbReference type="AlphaFoldDB" id="A0A5P2GZH8"/>
<evidence type="ECO:0000313" key="3">
    <source>
        <dbReference type="Proteomes" id="UP000322822"/>
    </source>
</evidence>
<feature type="region of interest" description="Disordered" evidence="1">
    <location>
        <begin position="1"/>
        <end position="60"/>
    </location>
</feature>
<feature type="compositionally biased region" description="Basic residues" evidence="1">
    <location>
        <begin position="43"/>
        <end position="52"/>
    </location>
</feature>
<dbReference type="EMBL" id="CP044065">
    <property type="protein sequence ID" value="QET00725.1"/>
    <property type="molecule type" value="Genomic_DNA"/>
</dbReference>
<reference evidence="2 3" key="1">
    <citation type="submission" date="2019-09" db="EMBL/GenBank/DDBJ databases">
        <title>FDA dAtabase for Regulatory Grade micrObial Sequences (FDA-ARGOS): Supporting development and validation of Infectious Disease Dx tests.</title>
        <authorList>
            <person name="Sciortino C."/>
            <person name="Tallon L."/>
            <person name="Sadzewicz L."/>
            <person name="Vavikolanu K."/>
            <person name="Mehta A."/>
            <person name="Aluvathingal J."/>
            <person name="Nadendla S."/>
            <person name="Nandy P."/>
            <person name="Geyer C."/>
            <person name="Yan Y."/>
            <person name="Sichtig H."/>
        </authorList>
    </citation>
    <scope>NUCLEOTIDE SEQUENCE [LARGE SCALE GENOMIC DNA]</scope>
    <source>
        <strain evidence="2 3">FDAARGOS_664</strain>
    </source>
</reference>
<evidence type="ECO:0000256" key="1">
    <source>
        <dbReference type="SAM" id="MobiDB-lite"/>
    </source>
</evidence>
<feature type="compositionally biased region" description="Low complexity" evidence="1">
    <location>
        <begin position="1"/>
        <end position="14"/>
    </location>
</feature>
<dbReference type="Proteomes" id="UP000322822">
    <property type="component" value="Chromosome 1"/>
</dbReference>